<organism evidence="2 3">
    <name type="scientific">Rickettsia asiatica</name>
    <dbReference type="NCBI Taxonomy" id="238800"/>
    <lineage>
        <taxon>Bacteria</taxon>
        <taxon>Pseudomonadati</taxon>
        <taxon>Pseudomonadota</taxon>
        <taxon>Alphaproteobacteria</taxon>
        <taxon>Rickettsiales</taxon>
        <taxon>Rickettsiaceae</taxon>
        <taxon>Rickettsieae</taxon>
        <taxon>Rickettsia</taxon>
        <taxon>spotted fever group</taxon>
    </lineage>
</organism>
<dbReference type="Proteomes" id="UP000321183">
    <property type="component" value="Plasmid pRA1"/>
</dbReference>
<evidence type="ECO:0000313" key="2">
    <source>
        <dbReference type="EMBL" id="BBJ32409.1"/>
    </source>
</evidence>
<proteinExistence type="predicted"/>
<sequence>MDKVILKKFLRAGYIEKASLVATIQGVPQGGIISPSLALIALSGLEERLTKHFKKNRGKIHAIIYADDFVITGESKEILENEVIPLVKKLLN</sequence>
<accession>A0A510GE47</accession>
<dbReference type="InterPro" id="IPR043502">
    <property type="entry name" value="DNA/RNA_pol_sf"/>
</dbReference>
<keyword evidence="3" id="KW-1185">Reference proteome</keyword>
<gene>
    <name evidence="2" type="ORF">RAS_p050</name>
</gene>
<dbReference type="KEGG" id="ras:RAS_p050"/>
<dbReference type="EMBL" id="AP019564">
    <property type="protein sequence ID" value="BBJ32409.1"/>
    <property type="molecule type" value="Genomic_DNA"/>
</dbReference>
<dbReference type="AlphaFoldDB" id="A0A510GE47"/>
<protein>
    <recommendedName>
        <fullName evidence="1">Reverse transcriptase domain-containing protein</fullName>
    </recommendedName>
</protein>
<geneLocation type="plasmid" evidence="2 3">
    <name>pRA1</name>
</geneLocation>
<name>A0A510GE47_9RICK</name>
<dbReference type="PROSITE" id="PS50878">
    <property type="entry name" value="RT_POL"/>
    <property type="match status" value="1"/>
</dbReference>
<evidence type="ECO:0000259" key="1">
    <source>
        <dbReference type="PROSITE" id="PS50878"/>
    </source>
</evidence>
<reference evidence="2 3" key="1">
    <citation type="submission" date="2019-04" db="EMBL/GenBank/DDBJ databases">
        <title>Draft genome sequence of Rickettsia asiatica Maytaro1284.</title>
        <authorList>
            <person name="Thu M."/>
            <person name="Qiu Y."/>
            <person name="Nakao R."/>
        </authorList>
    </citation>
    <scope>NUCLEOTIDE SEQUENCE [LARGE SCALE GENOMIC DNA]</scope>
    <source>
        <strain evidence="2 3">Maytaro1284</strain>
        <plasmid evidence="2 3">pRA1</plasmid>
    </source>
</reference>
<keyword evidence="2" id="KW-0614">Plasmid</keyword>
<dbReference type="Pfam" id="PF00078">
    <property type="entry name" value="RVT_1"/>
    <property type="match status" value="1"/>
</dbReference>
<dbReference type="InterPro" id="IPR000477">
    <property type="entry name" value="RT_dom"/>
</dbReference>
<dbReference type="SUPFAM" id="SSF56672">
    <property type="entry name" value="DNA/RNA polymerases"/>
    <property type="match status" value="1"/>
</dbReference>
<evidence type="ECO:0000313" key="3">
    <source>
        <dbReference type="Proteomes" id="UP000321183"/>
    </source>
</evidence>
<feature type="domain" description="Reverse transcriptase" evidence="1">
    <location>
        <begin position="1"/>
        <end position="92"/>
    </location>
</feature>